<accession>A0A315ZXW7</accession>
<dbReference type="OrthoDB" id="552713at2"/>
<proteinExistence type="predicted"/>
<dbReference type="GO" id="GO:0003677">
    <property type="term" value="F:DNA binding"/>
    <property type="evidence" value="ECO:0007669"/>
    <property type="project" value="InterPro"/>
</dbReference>
<dbReference type="Proteomes" id="UP000254051">
    <property type="component" value="Unassembled WGS sequence"/>
</dbReference>
<keyword evidence="2" id="KW-1185">Reference proteome</keyword>
<sequence>MARFRAKEKIGTTIRNFKILDAKRENGRTYYFIRCLLCENERWMHASTVNDPNVISCGCHKVKKAKEISHRQNVDLKGRMFGHLLVKDKVSGTGSRTIWRCDCDCGNKNHTVVQNSLLNGYTRSCGCRERGNPAGRIRESLGLVEGTNISAIASKKISTANTSGVRGVSYAKNVSKYHAYIQFKGKLYNLGYYDTLREAAGVRKQAEERIFGEFLEWYAKLNK</sequence>
<evidence type="ECO:0000313" key="1">
    <source>
        <dbReference type="EMBL" id="SUQ14608.1"/>
    </source>
</evidence>
<reference evidence="2" key="1">
    <citation type="submission" date="2017-07" db="EMBL/GenBank/DDBJ databases">
        <authorList>
            <person name="Varghese N."/>
            <person name="Submissions S."/>
        </authorList>
    </citation>
    <scope>NUCLEOTIDE SEQUENCE [LARGE SCALE GENOMIC DNA]</scope>
    <source>
        <strain evidence="2">NLAE-zl-C134</strain>
    </source>
</reference>
<dbReference type="SUPFAM" id="SSF54171">
    <property type="entry name" value="DNA-binding domain"/>
    <property type="match status" value="1"/>
</dbReference>
<dbReference type="RefSeq" id="WP_109711658.1">
    <property type="nucleotide sequence ID" value="NZ_QGDS01000007.1"/>
</dbReference>
<evidence type="ECO:0008006" key="3">
    <source>
        <dbReference type="Google" id="ProtNLM"/>
    </source>
</evidence>
<name>A0A315ZXW7_9FIRM</name>
<organism evidence="1 2">
    <name type="scientific">Faecalicatena contorta</name>
    <dbReference type="NCBI Taxonomy" id="39482"/>
    <lineage>
        <taxon>Bacteria</taxon>
        <taxon>Bacillati</taxon>
        <taxon>Bacillota</taxon>
        <taxon>Clostridia</taxon>
        <taxon>Lachnospirales</taxon>
        <taxon>Lachnospiraceae</taxon>
        <taxon>Faecalicatena</taxon>
    </lineage>
</organism>
<dbReference type="AlphaFoldDB" id="A0A315ZXW7"/>
<dbReference type="EMBL" id="UHJJ01000007">
    <property type="protein sequence ID" value="SUQ14608.1"/>
    <property type="molecule type" value="Genomic_DNA"/>
</dbReference>
<protein>
    <recommendedName>
        <fullName evidence="3">AP2 domain-containing protein</fullName>
    </recommendedName>
</protein>
<dbReference type="InterPro" id="IPR016177">
    <property type="entry name" value="DNA-bd_dom_sf"/>
</dbReference>
<evidence type="ECO:0000313" key="2">
    <source>
        <dbReference type="Proteomes" id="UP000254051"/>
    </source>
</evidence>
<gene>
    <name evidence="1" type="ORF">SAMN05216529_10761</name>
</gene>